<proteinExistence type="predicted"/>
<organism evidence="1 2">
    <name type="scientific">Ascaris lumbricoides</name>
    <name type="common">Giant roundworm</name>
    <dbReference type="NCBI Taxonomy" id="6252"/>
    <lineage>
        <taxon>Eukaryota</taxon>
        <taxon>Metazoa</taxon>
        <taxon>Ecdysozoa</taxon>
        <taxon>Nematoda</taxon>
        <taxon>Chromadorea</taxon>
        <taxon>Rhabditida</taxon>
        <taxon>Spirurina</taxon>
        <taxon>Ascaridomorpha</taxon>
        <taxon>Ascaridoidea</taxon>
        <taxon>Ascarididae</taxon>
        <taxon>Ascaris</taxon>
    </lineage>
</organism>
<sequence>MAKLPLCLCLFRRTLTPLNSIECVSHRRTMTARDIDGWALANLRRGFCSVWIVSVEEVQRSWSPKSGYLSTTETVCPLITSGNLSSSLNPYLPFAKEATRNLGMYHNVFAKLLKNEELCIMYVAIACYVFFF</sequence>
<evidence type="ECO:0000313" key="2">
    <source>
        <dbReference type="WBParaSite" id="ALUE_0000726901-mRNA-1"/>
    </source>
</evidence>
<dbReference type="AlphaFoldDB" id="A0A0M3HW27"/>
<dbReference type="WBParaSite" id="ALUE_0000726901-mRNA-1">
    <property type="protein sequence ID" value="ALUE_0000726901-mRNA-1"/>
    <property type="gene ID" value="ALUE_0000726901"/>
</dbReference>
<reference evidence="2" key="1">
    <citation type="submission" date="2017-02" db="UniProtKB">
        <authorList>
            <consortium name="WormBaseParasite"/>
        </authorList>
    </citation>
    <scope>IDENTIFICATION</scope>
</reference>
<accession>A0A0M3HW27</accession>
<evidence type="ECO:0000313" key="1">
    <source>
        <dbReference type="Proteomes" id="UP000036681"/>
    </source>
</evidence>
<name>A0A0M3HW27_ASCLU</name>
<protein>
    <submittedName>
        <fullName evidence="2">Secreted protein</fullName>
    </submittedName>
</protein>
<keyword evidence="1" id="KW-1185">Reference proteome</keyword>
<dbReference type="Proteomes" id="UP000036681">
    <property type="component" value="Unplaced"/>
</dbReference>